<reference evidence="2" key="1">
    <citation type="journal article" date="2022" name="Mol. Ecol. Resour.">
        <title>The genomes of chicory, endive, great burdock and yacon provide insights into Asteraceae palaeo-polyploidization history and plant inulin production.</title>
        <authorList>
            <person name="Fan W."/>
            <person name="Wang S."/>
            <person name="Wang H."/>
            <person name="Wang A."/>
            <person name="Jiang F."/>
            <person name="Liu H."/>
            <person name="Zhao H."/>
            <person name="Xu D."/>
            <person name="Zhang Y."/>
        </authorList>
    </citation>
    <scope>NUCLEOTIDE SEQUENCE [LARGE SCALE GENOMIC DNA]</scope>
    <source>
        <strain evidence="2">cv. Niubang</strain>
    </source>
</reference>
<evidence type="ECO:0000313" key="2">
    <source>
        <dbReference type="Proteomes" id="UP001055879"/>
    </source>
</evidence>
<proteinExistence type="predicted"/>
<gene>
    <name evidence="1" type="ORF">L6452_32532</name>
</gene>
<protein>
    <submittedName>
        <fullName evidence="1">Uncharacterized protein</fullName>
    </submittedName>
</protein>
<comment type="caution">
    <text evidence="1">The sequence shown here is derived from an EMBL/GenBank/DDBJ whole genome shotgun (WGS) entry which is preliminary data.</text>
</comment>
<evidence type="ECO:0000313" key="1">
    <source>
        <dbReference type="EMBL" id="KAI3692710.1"/>
    </source>
</evidence>
<reference evidence="1 2" key="2">
    <citation type="journal article" date="2022" name="Mol. Ecol. Resour.">
        <title>The genomes of chicory, endive, great burdock and yacon provide insights into Asteraceae paleo-polyploidization history and plant inulin production.</title>
        <authorList>
            <person name="Fan W."/>
            <person name="Wang S."/>
            <person name="Wang H."/>
            <person name="Wang A."/>
            <person name="Jiang F."/>
            <person name="Liu H."/>
            <person name="Zhao H."/>
            <person name="Xu D."/>
            <person name="Zhang Y."/>
        </authorList>
    </citation>
    <scope>NUCLEOTIDE SEQUENCE [LARGE SCALE GENOMIC DNA]</scope>
    <source>
        <strain evidence="2">cv. Niubang</strain>
    </source>
</reference>
<accession>A0ACB8Z959</accession>
<dbReference type="Proteomes" id="UP001055879">
    <property type="component" value="Linkage Group LG11"/>
</dbReference>
<organism evidence="1 2">
    <name type="scientific">Arctium lappa</name>
    <name type="common">Greater burdock</name>
    <name type="synonym">Lappa major</name>
    <dbReference type="NCBI Taxonomy" id="4217"/>
    <lineage>
        <taxon>Eukaryota</taxon>
        <taxon>Viridiplantae</taxon>
        <taxon>Streptophyta</taxon>
        <taxon>Embryophyta</taxon>
        <taxon>Tracheophyta</taxon>
        <taxon>Spermatophyta</taxon>
        <taxon>Magnoliopsida</taxon>
        <taxon>eudicotyledons</taxon>
        <taxon>Gunneridae</taxon>
        <taxon>Pentapetalae</taxon>
        <taxon>asterids</taxon>
        <taxon>campanulids</taxon>
        <taxon>Asterales</taxon>
        <taxon>Asteraceae</taxon>
        <taxon>Carduoideae</taxon>
        <taxon>Cardueae</taxon>
        <taxon>Arctiinae</taxon>
        <taxon>Arctium</taxon>
    </lineage>
</organism>
<keyword evidence="2" id="KW-1185">Reference proteome</keyword>
<sequence>MSIYYRSDISGIEAERNDLKLKNSEYLKMIQELQLKLFNCIKTPECINCTKNSSNFAGILYEKEKEIKEKEREIMNLQSQLKTTEQKSSEPQAESVELQNELKAFKEKTKGLESENFELKKNLSDLEKQLVANKAEFESEKKFFSKNFSDFSKKCYEEKKSLELKGLKLSQQISDFEKVLILEREKFDKEKKAIEKKNVRFFKELSGQRTESEKGFEEERSIFESEIKKLTSKLSELSAVALNEQSTKSEFTTKIDQLVKERDTFVSKIKELEKSVSSSNQKFVSSQRSVKSFNQIRRTNLFYDEFLDGSDTYPKKSFKKEKLVWQKKPVKDDKENELKEKKSCVLIQKAKKNKAPNGKKFYCSIFCTHDHFHKTNDHFWYGSYSVSPTRTTINISGPKYQWVPKSKPESVLQAPHSKGE</sequence>
<dbReference type="EMBL" id="CM042057">
    <property type="protein sequence ID" value="KAI3692710.1"/>
    <property type="molecule type" value="Genomic_DNA"/>
</dbReference>
<name>A0ACB8Z959_ARCLA</name>